<keyword evidence="6" id="KW-0813">Transport</keyword>
<keyword evidence="6" id="KW-0109">Calcium transport</keyword>
<evidence type="ECO:0000256" key="4">
    <source>
        <dbReference type="ARBA" id="ARBA00023136"/>
    </source>
</evidence>
<feature type="transmembrane region" description="Helical" evidence="8">
    <location>
        <begin position="855"/>
        <end position="880"/>
    </location>
</feature>
<feature type="transmembrane region" description="Helical" evidence="8">
    <location>
        <begin position="356"/>
        <end position="378"/>
    </location>
</feature>
<dbReference type="GO" id="GO:0001518">
    <property type="term" value="C:voltage-gated sodium channel complex"/>
    <property type="evidence" value="ECO:0007669"/>
    <property type="project" value="TreeGrafter"/>
</dbReference>
<dbReference type="STRING" id="1754190.A0A1Y2D0T0"/>
<evidence type="ECO:0000256" key="5">
    <source>
        <dbReference type="PIRSR" id="PIRSR602077-1"/>
    </source>
</evidence>
<feature type="transmembrane region" description="Helical" evidence="8">
    <location>
        <begin position="62"/>
        <end position="83"/>
    </location>
</feature>
<organism evidence="10 11">
    <name type="scientific">Neocallimastix californiae</name>
    <dbReference type="NCBI Taxonomy" id="1754190"/>
    <lineage>
        <taxon>Eukaryota</taxon>
        <taxon>Fungi</taxon>
        <taxon>Fungi incertae sedis</taxon>
        <taxon>Chytridiomycota</taxon>
        <taxon>Chytridiomycota incertae sedis</taxon>
        <taxon>Neocallimastigomycetes</taxon>
        <taxon>Neocallimastigales</taxon>
        <taxon>Neocallimastigaceae</taxon>
        <taxon>Neocallimastix</taxon>
    </lineage>
</organism>
<feature type="transmembrane region" description="Helical" evidence="8">
    <location>
        <begin position="1186"/>
        <end position="1204"/>
    </location>
</feature>
<comment type="subcellular location">
    <subcellularLocation>
        <location evidence="1 6">Membrane</location>
        <topology evidence="1 6">Multi-pass membrane protein</topology>
    </subcellularLocation>
</comment>
<keyword evidence="5 6" id="KW-0106">Calcium</keyword>
<feature type="transmembrane region" description="Helical" evidence="8">
    <location>
        <begin position="742"/>
        <end position="760"/>
    </location>
</feature>
<evidence type="ECO:0000313" key="11">
    <source>
        <dbReference type="Proteomes" id="UP000193920"/>
    </source>
</evidence>
<dbReference type="PANTHER" id="PTHR10037">
    <property type="entry name" value="VOLTAGE-GATED CATION CHANNEL CALCIUM AND SODIUM"/>
    <property type="match status" value="1"/>
</dbReference>
<dbReference type="GO" id="GO:0005248">
    <property type="term" value="F:voltage-gated sodium channel activity"/>
    <property type="evidence" value="ECO:0007669"/>
    <property type="project" value="TreeGrafter"/>
</dbReference>
<dbReference type="InterPro" id="IPR002077">
    <property type="entry name" value="VDCCAlpha1"/>
</dbReference>
<dbReference type="GO" id="GO:0005245">
    <property type="term" value="F:voltage-gated calcium channel activity"/>
    <property type="evidence" value="ECO:0007669"/>
    <property type="project" value="InterPro"/>
</dbReference>
<feature type="domain" description="EF-hand" evidence="9">
    <location>
        <begin position="1308"/>
        <end position="1343"/>
    </location>
</feature>
<feature type="compositionally biased region" description="Basic residues" evidence="7">
    <location>
        <begin position="588"/>
        <end position="600"/>
    </location>
</feature>
<feature type="region of interest" description="Disordered" evidence="7">
    <location>
        <begin position="686"/>
        <end position="708"/>
    </location>
</feature>
<feature type="binding site" evidence="5">
    <location>
        <position position="950"/>
    </location>
    <ligand>
        <name>Ca(2+)</name>
        <dbReference type="ChEBI" id="CHEBI:29108"/>
    </ligand>
</feature>
<dbReference type="Pfam" id="PF00520">
    <property type="entry name" value="Ion_trans"/>
    <property type="match status" value="4"/>
</dbReference>
<keyword evidence="6" id="KW-0406">Ion transport</keyword>
<feature type="transmembrane region" description="Helical" evidence="8">
    <location>
        <begin position="812"/>
        <end position="835"/>
    </location>
</feature>
<feature type="compositionally biased region" description="Low complexity" evidence="7">
    <location>
        <begin position="1677"/>
        <end position="1693"/>
    </location>
</feature>
<keyword evidence="2 8" id="KW-0812">Transmembrane</keyword>
<gene>
    <name evidence="10" type="ORF">LY90DRAFT_287672</name>
</gene>
<feature type="transmembrane region" description="Helical" evidence="8">
    <location>
        <begin position="1163"/>
        <end position="1180"/>
    </location>
</feature>
<evidence type="ECO:0000256" key="8">
    <source>
        <dbReference type="SAM" id="Phobius"/>
    </source>
</evidence>
<dbReference type="GO" id="GO:0005509">
    <property type="term" value="F:calcium ion binding"/>
    <property type="evidence" value="ECO:0007669"/>
    <property type="project" value="InterPro"/>
</dbReference>
<evidence type="ECO:0000256" key="1">
    <source>
        <dbReference type="ARBA" id="ARBA00004141"/>
    </source>
</evidence>
<dbReference type="Gene3D" id="1.20.120.350">
    <property type="entry name" value="Voltage-gated potassium channels. Chain C"/>
    <property type="match status" value="3"/>
</dbReference>
<feature type="region of interest" description="Disordered" evidence="7">
    <location>
        <begin position="1604"/>
        <end position="1730"/>
    </location>
</feature>
<dbReference type="PANTHER" id="PTHR10037:SF62">
    <property type="entry name" value="SODIUM CHANNEL PROTEIN 60E"/>
    <property type="match status" value="1"/>
</dbReference>
<feature type="transmembrane region" description="Helical" evidence="8">
    <location>
        <begin position="1263"/>
        <end position="1282"/>
    </location>
</feature>
<evidence type="ECO:0000256" key="7">
    <source>
        <dbReference type="SAM" id="MobiDB-lite"/>
    </source>
</evidence>
<dbReference type="EMBL" id="MCOG01000093">
    <property type="protein sequence ID" value="ORY52205.1"/>
    <property type="molecule type" value="Genomic_DNA"/>
</dbReference>
<dbReference type="InterPro" id="IPR005821">
    <property type="entry name" value="Ion_trans_dom"/>
</dbReference>
<name>A0A1Y2D0T0_9FUNG</name>
<dbReference type="InterPro" id="IPR027359">
    <property type="entry name" value="Volt_channel_dom_sf"/>
</dbReference>
<feature type="binding site" evidence="5">
    <location>
        <position position="46"/>
    </location>
    <ligand>
        <name>Ca(2+)</name>
        <dbReference type="ChEBI" id="CHEBI:29108"/>
    </ligand>
</feature>
<keyword evidence="3 8" id="KW-1133">Transmembrane helix</keyword>
<dbReference type="SUPFAM" id="SSF81324">
    <property type="entry name" value="Voltage-gated potassium channels"/>
    <property type="match status" value="4"/>
</dbReference>
<dbReference type="InterPro" id="IPR002048">
    <property type="entry name" value="EF_hand_dom"/>
</dbReference>
<dbReference type="Proteomes" id="UP000193920">
    <property type="component" value="Unassembled WGS sequence"/>
</dbReference>
<feature type="transmembrane region" description="Helical" evidence="8">
    <location>
        <begin position="265"/>
        <end position="287"/>
    </location>
</feature>
<dbReference type="PROSITE" id="PS50222">
    <property type="entry name" value="EF_HAND_2"/>
    <property type="match status" value="1"/>
</dbReference>
<sequence>MNPNYGYQCPQNFNCTKVDDNPAYNTVGFDNAIQAWLTVFQILTTEGWSEIMINGMNSANGFSIIFFLFIIMFGNWLLLQLIVATVTSNLEKSIENGNFESKKDDDITTITDNDNISITENIKVPEKNDTNNINKDKDTESEKSVVHYNSEMNNLTSQTVIEADIGDEQSIRTVSIHNLTNTTTTNNNEITYPSTDLINESIEIKSNHSKSEGLLNEKEISFLRRKLMDVFLDIKFDYFVLIITTIDVIGLCSNHKDSTQRFIDITHVISVVCTIIFGIEMVLKLYAFGLKGYLSSFFNIFDGLITVASFVELVLPNNQGMLVLRVIRATRILRISKFSKSLVDLAIIIKDSSKQLLSLAVIWVVSIVIFSAICMQIFSGDMNFDDGVPRPNFDTMGNAILAVIQLYTVENWNDIEVSVARSKSRIYILVLIAIIIIGAFVLSQILVAILLSGFTEKIKADMESMNDRHAGKQTKFTIKRALNDLFENVKEKNIAYYPNSIDGDDKSSKGSYNMVHLRNKKRSINFEDDLNSNANSNIIPKVNSSSTLANSNSNNYSNTNLSPTSLIAVSARRKRELVRNNSEPYLKERKHHDHARHKRTLSTQKSFSHSDLKIRNLAHLKMTPYHENEADIMAHDNMTGRGHKKTLSNASSITKNDNESIDSSRIHRRQVTRFFNDDDVSTCSTEYSGHHPHMTTGNSPLSKKFPEDDDQNKQESTFMARYNNYRQSKFVKKFQDLCRNNIYLTFIYIFIISSCISLIFDSPNQKNQGLLNILRYFDIFFSIIFCIELFINLVAYGAFIEKKAYLRSIVNWIDVIVIIISIMSAFRIADSAHSFRVLRVMRLFRLVKLHEGMRIVFMAIWKTIPSLATALIPYLFFLIITSAMGLSMFVGEGWQCNDDSVRNKMECIGSYKYDNGTSTLKEPRLWERYELGYDNILDSIQTSLVITNQEGWPDIMYRYIDSAGIDQQPIRDNRPEASIFYILSVLIGNWIFLAVVTGITFDSMKRNQEILKGLHHLTDGQRKLLDYIALIISYKPKPPPGVRKRNNFQQRLYDFFKSNTYEYIVFFIVLANIIIMLIARSDATQVEKDLQIVSEYVFTGIYIFEVVLLMYAYKPKYFFYDRWNVLNLMITIFAFVSIAFNIFSQPNYLTVFRLLRIVRLLKFARGLKALVSAIIFNFAQLMNVTLLMFITCCIFAIIGMHSFGDIDYHKAKALNEHLNFSTFPRSLLTVFVFSSGENWPVAMTDCSGRNLNGCDPSVENCGVIWAPAFFILLEIIFNWILLNSFIAITVDTFLNVLNDLDEINKIESITNTFRQVWLKYDKKGKGVVEFKEMLKIYREFRVSNNYLWGHRSPVKPSIQKLFKSVVVYNNKCTYADALMSIMNSYIGEQLPDDIKLKYWRKKNYDRVYRAIRNTPMNNTLVMPSNEYYSRSRRLKRYRERRKAKDELARSTKSVPNLNLNSNLDLSLNSISEDITETTNTSITGITNNTNSTNNTNISTNTNTNTNNNNNNNNNNTNIISGFGISDTNYHVRPNLRRSDLRMYKGTLDHKHPMASSVSTNIKSMYNDQDSDISATSSAIKHAYEEAIIDMPKYAIPLSTSSISLANPSSSSNSPLSNITININNHESPNVSSPSKLNKGKTAEPESIQSEIDTTSNTNTNESNITHKKPIFRFDSFNDNQTNSTDSNMNTNDNNDNDNDNGDNNTDKDNNNKKSSPINIKNINKSDPSLYSNTLLNEKNNKNSVIRIDSSDSQASSTRNLDITYEINKRIQTIIKNKNSPTNINNYTLDTPKFYGIPDSHSNSTVAFEENSLHSVESGSEFGKVKKRKKFTDVPSSLRNVLKPYSKREESEDENFNVNKDVLQFYVVYAIYRVQVRFRRTRNRRIKHDEKIEIVTNE</sequence>
<comment type="caution">
    <text evidence="10">The sequence shown here is derived from an EMBL/GenBank/DDBJ whole genome shotgun (WGS) entry which is preliminary data.</text>
</comment>
<feature type="binding site" evidence="5">
    <location>
        <position position="410"/>
    </location>
    <ligand>
        <name>Ca(2+)</name>
        <dbReference type="ChEBI" id="CHEBI:29108"/>
    </ligand>
</feature>
<feature type="region of interest" description="Disordered" evidence="7">
    <location>
        <begin position="588"/>
        <end position="608"/>
    </location>
</feature>
<feature type="transmembrane region" description="Helical" evidence="8">
    <location>
        <begin position="1092"/>
        <end position="1113"/>
    </location>
</feature>
<keyword evidence="6" id="KW-0107">Calcium channel</keyword>
<feature type="compositionally biased region" description="Polar residues" evidence="7">
    <location>
        <begin position="1625"/>
        <end position="1635"/>
    </location>
</feature>
<feature type="transmembrane region" description="Helical" evidence="8">
    <location>
        <begin position="1125"/>
        <end position="1143"/>
    </location>
</feature>
<feature type="compositionally biased region" description="Low complexity" evidence="7">
    <location>
        <begin position="1604"/>
        <end position="1624"/>
    </location>
</feature>
<reference evidence="10 11" key="1">
    <citation type="submission" date="2016-08" db="EMBL/GenBank/DDBJ databases">
        <title>A Parts List for Fungal Cellulosomes Revealed by Comparative Genomics.</title>
        <authorList>
            <consortium name="DOE Joint Genome Institute"/>
            <person name="Haitjema C.H."/>
            <person name="Gilmore S.P."/>
            <person name="Henske J.K."/>
            <person name="Solomon K.V."/>
            <person name="De Groot R."/>
            <person name="Kuo A."/>
            <person name="Mondo S.J."/>
            <person name="Salamov A.A."/>
            <person name="Labutti K."/>
            <person name="Zhao Z."/>
            <person name="Chiniquy J."/>
            <person name="Barry K."/>
            <person name="Brewer H.M."/>
            <person name="Purvine S.O."/>
            <person name="Wright A.T."/>
            <person name="Boxma B."/>
            <person name="Van Alen T."/>
            <person name="Hackstein J.H."/>
            <person name="Baker S.E."/>
            <person name="Grigoriev I.V."/>
            <person name="O'Malley M.A."/>
        </authorList>
    </citation>
    <scope>NUCLEOTIDE SEQUENCE [LARGE SCALE GENOMIC DNA]</scope>
    <source>
        <strain evidence="10 11">G1</strain>
    </source>
</reference>
<dbReference type="GO" id="GO:0005891">
    <property type="term" value="C:voltage-gated calcium channel complex"/>
    <property type="evidence" value="ECO:0007669"/>
    <property type="project" value="InterPro"/>
</dbReference>
<feature type="transmembrane region" description="Helical" evidence="8">
    <location>
        <begin position="780"/>
        <end position="800"/>
    </location>
</feature>
<feature type="region of interest" description="Disordered" evidence="7">
    <location>
        <begin position="1493"/>
        <end position="1514"/>
    </location>
</feature>
<dbReference type="PRINTS" id="PR00167">
    <property type="entry name" value="CACHANNEL"/>
</dbReference>
<keyword evidence="6" id="KW-0407">Ion channel</keyword>
<keyword evidence="6" id="KW-0851">Voltage-gated channel</keyword>
<evidence type="ECO:0000256" key="6">
    <source>
        <dbReference type="RuleBase" id="RU003808"/>
    </source>
</evidence>
<evidence type="ECO:0000259" key="9">
    <source>
        <dbReference type="PROSITE" id="PS50222"/>
    </source>
</evidence>
<comment type="similarity">
    <text evidence="6">Belongs to the calcium channel alpha-1 subunit (TC 1.A.1.11) family.</text>
</comment>
<evidence type="ECO:0000256" key="2">
    <source>
        <dbReference type="ARBA" id="ARBA00022692"/>
    </source>
</evidence>
<dbReference type="InterPro" id="IPR043203">
    <property type="entry name" value="VGCC_Ca_Na"/>
</dbReference>
<feature type="transmembrane region" description="Helical" evidence="8">
    <location>
        <begin position="1061"/>
        <end position="1080"/>
    </location>
</feature>
<evidence type="ECO:0000313" key="10">
    <source>
        <dbReference type="EMBL" id="ORY52205.1"/>
    </source>
</evidence>
<dbReference type="Gene3D" id="1.10.287.70">
    <property type="match status" value="4"/>
</dbReference>
<feature type="transmembrane region" description="Helical" evidence="8">
    <location>
        <begin position="426"/>
        <end position="451"/>
    </location>
</feature>
<feature type="transmembrane region" description="Helical" evidence="8">
    <location>
        <begin position="236"/>
        <end position="253"/>
    </location>
</feature>
<feature type="compositionally biased region" description="Low complexity" evidence="7">
    <location>
        <begin position="1649"/>
        <end position="1663"/>
    </location>
</feature>
<evidence type="ECO:0000256" key="3">
    <source>
        <dbReference type="ARBA" id="ARBA00022989"/>
    </source>
</evidence>
<feature type="compositionally biased region" description="Low complexity" evidence="7">
    <location>
        <begin position="1712"/>
        <end position="1726"/>
    </location>
</feature>
<accession>A0A1Y2D0T0</accession>
<proteinExistence type="inferred from homology"/>
<keyword evidence="5" id="KW-0479">Metal-binding</keyword>
<keyword evidence="4 8" id="KW-0472">Membrane</keyword>
<protein>
    <recommendedName>
        <fullName evidence="9">EF-hand domain-containing protein</fullName>
    </recommendedName>
</protein>
<dbReference type="OrthoDB" id="2139530at2759"/>
<feature type="region of interest" description="Disordered" evidence="7">
    <location>
        <begin position="642"/>
        <end position="663"/>
    </location>
</feature>
<keyword evidence="11" id="KW-1185">Reference proteome</keyword>
<feature type="transmembrane region" description="Helical" evidence="8">
    <location>
        <begin position="979"/>
        <end position="1001"/>
    </location>
</feature>